<comment type="caution">
    <text evidence="2">The sequence shown here is derived from an EMBL/GenBank/DDBJ whole genome shotgun (WGS) entry which is preliminary data.</text>
</comment>
<dbReference type="Proteomes" id="UP000299102">
    <property type="component" value="Unassembled WGS sequence"/>
</dbReference>
<name>A0A4C1ZKQ9_EUMVA</name>
<dbReference type="EMBL" id="BGZK01001837">
    <property type="protein sequence ID" value="GBP87125.1"/>
    <property type="molecule type" value="Genomic_DNA"/>
</dbReference>
<accession>A0A4C1ZKQ9</accession>
<proteinExistence type="predicted"/>
<evidence type="ECO:0000313" key="2">
    <source>
        <dbReference type="EMBL" id="GBP87125.1"/>
    </source>
</evidence>
<gene>
    <name evidence="2" type="ORF">EVAR_99856_1</name>
</gene>
<keyword evidence="3" id="KW-1185">Reference proteome</keyword>
<protein>
    <submittedName>
        <fullName evidence="2">Uncharacterized protein</fullName>
    </submittedName>
</protein>
<reference evidence="2 3" key="1">
    <citation type="journal article" date="2019" name="Commun. Biol.">
        <title>The bagworm genome reveals a unique fibroin gene that provides high tensile strength.</title>
        <authorList>
            <person name="Kono N."/>
            <person name="Nakamura H."/>
            <person name="Ohtoshi R."/>
            <person name="Tomita M."/>
            <person name="Numata K."/>
            <person name="Arakawa K."/>
        </authorList>
    </citation>
    <scope>NUCLEOTIDE SEQUENCE [LARGE SCALE GENOMIC DNA]</scope>
</reference>
<organism evidence="2 3">
    <name type="scientific">Eumeta variegata</name>
    <name type="common">Bagworm moth</name>
    <name type="synonym">Eumeta japonica</name>
    <dbReference type="NCBI Taxonomy" id="151549"/>
    <lineage>
        <taxon>Eukaryota</taxon>
        <taxon>Metazoa</taxon>
        <taxon>Ecdysozoa</taxon>
        <taxon>Arthropoda</taxon>
        <taxon>Hexapoda</taxon>
        <taxon>Insecta</taxon>
        <taxon>Pterygota</taxon>
        <taxon>Neoptera</taxon>
        <taxon>Endopterygota</taxon>
        <taxon>Lepidoptera</taxon>
        <taxon>Glossata</taxon>
        <taxon>Ditrysia</taxon>
        <taxon>Tineoidea</taxon>
        <taxon>Psychidae</taxon>
        <taxon>Oiketicinae</taxon>
        <taxon>Eumeta</taxon>
    </lineage>
</organism>
<dbReference type="AlphaFoldDB" id="A0A4C1ZKQ9"/>
<evidence type="ECO:0000256" key="1">
    <source>
        <dbReference type="SAM" id="MobiDB-lite"/>
    </source>
</evidence>
<feature type="region of interest" description="Disordered" evidence="1">
    <location>
        <begin position="35"/>
        <end position="64"/>
    </location>
</feature>
<sequence length="80" mass="8930">MRIDGCVLPFQIIAYCFQQGLRALVTSGPGLQPKQPLGRSGLKEVELNSGSRLKSRAGQDRNEERGQDRFILKIVAIRTF</sequence>
<evidence type="ECO:0000313" key="3">
    <source>
        <dbReference type="Proteomes" id="UP000299102"/>
    </source>
</evidence>